<gene>
    <name evidence="2" type="ORF">MVEN_01682000</name>
</gene>
<reference evidence="2" key="1">
    <citation type="submission" date="2020-05" db="EMBL/GenBank/DDBJ databases">
        <title>Mycena genomes resolve the evolution of fungal bioluminescence.</title>
        <authorList>
            <person name="Tsai I.J."/>
        </authorList>
    </citation>
    <scope>NUCLEOTIDE SEQUENCE</scope>
    <source>
        <strain evidence="2">CCC161011</strain>
    </source>
</reference>
<feature type="compositionally biased region" description="Basic and acidic residues" evidence="1">
    <location>
        <begin position="113"/>
        <end position="122"/>
    </location>
</feature>
<feature type="region of interest" description="Disordered" evidence="1">
    <location>
        <begin position="85"/>
        <end position="177"/>
    </location>
</feature>
<proteinExistence type="predicted"/>
<dbReference type="EMBL" id="JACAZI010000015">
    <property type="protein sequence ID" value="KAF7343933.1"/>
    <property type="molecule type" value="Genomic_DNA"/>
</dbReference>
<evidence type="ECO:0000256" key="1">
    <source>
        <dbReference type="SAM" id="MobiDB-lite"/>
    </source>
</evidence>
<dbReference type="Proteomes" id="UP000620124">
    <property type="component" value="Unassembled WGS sequence"/>
</dbReference>
<dbReference type="OrthoDB" id="3010994at2759"/>
<sequence>MECVVAYLQSIHWESAGGPLDLAELKLTRVADELEHLCRKQPTITTREKDSCTIGTTDDGSTGEGPPRGPAFEAAMDRIFDAAVYSRKPNSEYQPRKRKSNLSEEEVNFDQAELDKPATPEGRKRKTIVIDNDNSSLNEQLPAVPTDPPAKKTKEDACAQGYSPEGYGNQDRRRVGR</sequence>
<name>A0A8H7CQN2_9AGAR</name>
<comment type="caution">
    <text evidence="2">The sequence shown here is derived from an EMBL/GenBank/DDBJ whole genome shotgun (WGS) entry which is preliminary data.</text>
</comment>
<evidence type="ECO:0000313" key="2">
    <source>
        <dbReference type="EMBL" id="KAF7343933.1"/>
    </source>
</evidence>
<organism evidence="2 3">
    <name type="scientific">Mycena venus</name>
    <dbReference type="NCBI Taxonomy" id="2733690"/>
    <lineage>
        <taxon>Eukaryota</taxon>
        <taxon>Fungi</taxon>
        <taxon>Dikarya</taxon>
        <taxon>Basidiomycota</taxon>
        <taxon>Agaricomycotina</taxon>
        <taxon>Agaricomycetes</taxon>
        <taxon>Agaricomycetidae</taxon>
        <taxon>Agaricales</taxon>
        <taxon>Marasmiineae</taxon>
        <taxon>Mycenaceae</taxon>
        <taxon>Mycena</taxon>
    </lineage>
</organism>
<keyword evidence="3" id="KW-1185">Reference proteome</keyword>
<evidence type="ECO:0000313" key="3">
    <source>
        <dbReference type="Proteomes" id="UP000620124"/>
    </source>
</evidence>
<dbReference type="AlphaFoldDB" id="A0A8H7CQN2"/>
<accession>A0A8H7CQN2</accession>
<feature type="region of interest" description="Disordered" evidence="1">
    <location>
        <begin position="46"/>
        <end position="72"/>
    </location>
</feature>
<protein>
    <submittedName>
        <fullName evidence="2">Uncharacterized protein</fullName>
    </submittedName>
</protein>